<dbReference type="GO" id="GO:0015627">
    <property type="term" value="C:type II protein secretion system complex"/>
    <property type="evidence" value="ECO:0007669"/>
    <property type="project" value="InterPro"/>
</dbReference>
<dbReference type="InterPro" id="IPR022346">
    <property type="entry name" value="T2SS_GspH"/>
</dbReference>
<dbReference type="GO" id="GO:0015628">
    <property type="term" value="P:protein secretion by the type II secretion system"/>
    <property type="evidence" value="ECO:0007669"/>
    <property type="project" value="InterPro"/>
</dbReference>
<comment type="caution">
    <text evidence="12">The sequence shown here is derived from an EMBL/GenBank/DDBJ whole genome shotgun (WGS) entry which is preliminary data.</text>
</comment>
<evidence type="ECO:0000256" key="7">
    <source>
        <dbReference type="ARBA" id="ARBA00022989"/>
    </source>
</evidence>
<reference evidence="12 13" key="1">
    <citation type="submission" date="2015-01" db="EMBL/GenBank/DDBJ databases">
        <title>Draft genome of Vibrio mytili type strain CAIM 528.</title>
        <authorList>
            <person name="Gonzalez-Castillo A."/>
            <person name="Gomez-Gil B."/>
            <person name="Enciso-Ibarra J."/>
        </authorList>
    </citation>
    <scope>NUCLEOTIDE SEQUENCE [LARGE SCALE GENOMIC DNA]</scope>
    <source>
        <strain evidence="12 13">CAIM 528</strain>
    </source>
</reference>
<dbReference type="PROSITE" id="PS00409">
    <property type="entry name" value="PROKAR_NTER_METHYL"/>
    <property type="match status" value="1"/>
</dbReference>
<proteinExistence type="inferred from homology"/>
<organism evidence="12 13">
    <name type="scientific">Vibrio mytili</name>
    <dbReference type="NCBI Taxonomy" id="50718"/>
    <lineage>
        <taxon>Bacteria</taxon>
        <taxon>Pseudomonadati</taxon>
        <taxon>Pseudomonadota</taxon>
        <taxon>Gammaproteobacteria</taxon>
        <taxon>Vibrionales</taxon>
        <taxon>Vibrionaceae</taxon>
        <taxon>Vibrio</taxon>
    </lineage>
</organism>
<dbReference type="Gene3D" id="3.30.700.10">
    <property type="entry name" value="Glycoprotein, Type 4 Pilin"/>
    <property type="match status" value="1"/>
</dbReference>
<dbReference type="Pfam" id="PF12019">
    <property type="entry name" value="GspH"/>
    <property type="match status" value="1"/>
</dbReference>
<accession>A0A0C3I9M0</accession>
<dbReference type="RefSeq" id="WP_041155342.1">
    <property type="nucleotide sequence ID" value="NZ_CBCRVP010000023.1"/>
</dbReference>
<evidence type="ECO:0000256" key="2">
    <source>
        <dbReference type="ARBA" id="ARBA00021549"/>
    </source>
</evidence>
<keyword evidence="8" id="KW-0472">Membrane</keyword>
<dbReference type="InterPro" id="IPR012902">
    <property type="entry name" value="N_methyl_site"/>
</dbReference>
<keyword evidence="13" id="KW-1185">Reference proteome</keyword>
<keyword evidence="4" id="KW-0488">Methylation</keyword>
<evidence type="ECO:0000259" key="11">
    <source>
        <dbReference type="Pfam" id="PF12019"/>
    </source>
</evidence>
<comment type="similarity">
    <text evidence="9">Belongs to the GSP H family.</text>
</comment>
<dbReference type="Proteomes" id="UP000031977">
    <property type="component" value="Unassembled WGS sequence"/>
</dbReference>
<dbReference type="InterPro" id="IPR045584">
    <property type="entry name" value="Pilin-like"/>
</dbReference>
<dbReference type="AlphaFoldDB" id="A0A0C3I9M0"/>
<dbReference type="STRING" id="50718.SU60_09680"/>
<evidence type="ECO:0000256" key="10">
    <source>
        <dbReference type="ARBA" id="ARBA00030775"/>
    </source>
</evidence>
<keyword evidence="5" id="KW-0997">Cell inner membrane</keyword>
<evidence type="ECO:0000313" key="12">
    <source>
        <dbReference type="EMBL" id="KIN11027.1"/>
    </source>
</evidence>
<dbReference type="PIRSF" id="PIRSF024622">
    <property type="entry name" value="Tfp_FimT"/>
    <property type="match status" value="1"/>
</dbReference>
<dbReference type="GO" id="GO:0005886">
    <property type="term" value="C:plasma membrane"/>
    <property type="evidence" value="ECO:0007669"/>
    <property type="project" value="UniProtKB-SubCell"/>
</dbReference>
<dbReference type="Pfam" id="PF07963">
    <property type="entry name" value="N_methyl"/>
    <property type="match status" value="1"/>
</dbReference>
<dbReference type="EMBL" id="JXOK01000036">
    <property type="protein sequence ID" value="KIN11027.1"/>
    <property type="molecule type" value="Genomic_DNA"/>
</dbReference>
<evidence type="ECO:0000313" key="13">
    <source>
        <dbReference type="Proteomes" id="UP000031977"/>
    </source>
</evidence>
<evidence type="ECO:0000256" key="9">
    <source>
        <dbReference type="ARBA" id="ARBA00025772"/>
    </source>
</evidence>
<gene>
    <name evidence="12" type="ORF">SU60_09680</name>
</gene>
<keyword evidence="3" id="KW-1003">Cell membrane</keyword>
<keyword evidence="7" id="KW-1133">Transmembrane helix</keyword>
<feature type="domain" description="General secretion pathway GspH" evidence="11">
    <location>
        <begin position="41"/>
        <end position="141"/>
    </location>
</feature>
<dbReference type="SUPFAM" id="SSF54523">
    <property type="entry name" value="Pili subunits"/>
    <property type="match status" value="1"/>
</dbReference>
<evidence type="ECO:0000256" key="6">
    <source>
        <dbReference type="ARBA" id="ARBA00022692"/>
    </source>
</evidence>
<evidence type="ECO:0000256" key="1">
    <source>
        <dbReference type="ARBA" id="ARBA00004377"/>
    </source>
</evidence>
<dbReference type="OrthoDB" id="5871678at2"/>
<evidence type="ECO:0000256" key="4">
    <source>
        <dbReference type="ARBA" id="ARBA00022481"/>
    </source>
</evidence>
<dbReference type="NCBIfam" id="TIGR02532">
    <property type="entry name" value="IV_pilin_GFxxxE"/>
    <property type="match status" value="1"/>
</dbReference>
<protein>
    <recommendedName>
        <fullName evidence="2">Type II secretion system protein H</fullName>
    </recommendedName>
    <alternativeName>
        <fullName evidence="10">General secretion pathway protein H</fullName>
    </alternativeName>
</protein>
<comment type="subcellular location">
    <subcellularLocation>
        <location evidence="1">Cell inner membrane</location>
        <topology evidence="1">Single-pass membrane protein</topology>
    </subcellularLocation>
</comment>
<dbReference type="InterPro" id="IPR016824">
    <property type="entry name" value="Tfp-pilus_assembly_FimT"/>
</dbReference>
<name>A0A0C3I9M0_9VIBR</name>
<evidence type="ECO:0000256" key="3">
    <source>
        <dbReference type="ARBA" id="ARBA00022475"/>
    </source>
</evidence>
<evidence type="ECO:0000256" key="5">
    <source>
        <dbReference type="ARBA" id="ARBA00022519"/>
    </source>
</evidence>
<evidence type="ECO:0000256" key="8">
    <source>
        <dbReference type="ARBA" id="ARBA00023136"/>
    </source>
</evidence>
<sequence length="168" mass="18601">MPRGFTLLELLITVSVMSILLAMAAPSFSHISQKIQMQRLATELFGFLNQSKSEAVMRNTKLYVHFSMDKNDVISDGSWSLDLTDSSTVGGNTILHFSGTPYSELSIIHNYESKYMSFDEVRGRPASGSIEFFASNNQNSKLILAVSNPPGRIRVCSDSGALYDYPEC</sequence>
<keyword evidence="6" id="KW-0812">Transmembrane</keyword>